<reference evidence="2" key="1">
    <citation type="journal article" date="2019" name="Int. J. Syst. Evol. Microbiol.">
        <title>The Global Catalogue of Microorganisms (GCM) 10K type strain sequencing project: providing services to taxonomists for standard genome sequencing and annotation.</title>
        <authorList>
            <consortium name="The Broad Institute Genomics Platform"/>
            <consortium name="The Broad Institute Genome Sequencing Center for Infectious Disease"/>
            <person name="Wu L."/>
            <person name="Ma J."/>
        </authorList>
    </citation>
    <scope>NUCLEOTIDE SEQUENCE [LARGE SCALE GENOMIC DNA]</scope>
    <source>
        <strain evidence="2">CGMCC 4.7683</strain>
    </source>
</reference>
<evidence type="ECO:0000313" key="1">
    <source>
        <dbReference type="EMBL" id="GHH07500.1"/>
    </source>
</evidence>
<evidence type="ECO:0000313" key="2">
    <source>
        <dbReference type="Proteomes" id="UP000635387"/>
    </source>
</evidence>
<dbReference type="Proteomes" id="UP000635387">
    <property type="component" value="Unassembled WGS sequence"/>
</dbReference>
<comment type="caution">
    <text evidence="1">The sequence shown here is derived from an EMBL/GenBank/DDBJ whole genome shotgun (WGS) entry which is preliminary data.</text>
</comment>
<sequence length="73" mass="7812">MMGPPISLATVAADAGVIRLAAKVAVATKRTVAKDHHLRRGARSFPGFCNADERFMGQPFIQVNRSEDSSIDG</sequence>
<gene>
    <name evidence="1" type="ORF">GCM10017790_14340</name>
</gene>
<dbReference type="EMBL" id="BNAY01000001">
    <property type="protein sequence ID" value="GHH07500.1"/>
    <property type="molecule type" value="Genomic_DNA"/>
</dbReference>
<name>A0ABQ3LD82_9PSEU</name>
<accession>A0ABQ3LD82</accession>
<protein>
    <submittedName>
        <fullName evidence="1">Uncharacterized protein</fullName>
    </submittedName>
</protein>
<organism evidence="1 2">
    <name type="scientific">Amycolatopsis oliviviridis</name>
    <dbReference type="NCBI Taxonomy" id="1471590"/>
    <lineage>
        <taxon>Bacteria</taxon>
        <taxon>Bacillati</taxon>
        <taxon>Actinomycetota</taxon>
        <taxon>Actinomycetes</taxon>
        <taxon>Pseudonocardiales</taxon>
        <taxon>Pseudonocardiaceae</taxon>
        <taxon>Amycolatopsis</taxon>
    </lineage>
</organism>
<proteinExistence type="predicted"/>
<keyword evidence="2" id="KW-1185">Reference proteome</keyword>